<keyword evidence="4" id="KW-1185">Reference proteome</keyword>
<proteinExistence type="predicted"/>
<dbReference type="EMBL" id="CP003924">
    <property type="protein sequence ID" value="AGS34691.1"/>
    <property type="molecule type" value="Genomic_DNA"/>
</dbReference>
<evidence type="ECO:0000259" key="2">
    <source>
        <dbReference type="Pfam" id="PF13649"/>
    </source>
</evidence>
<dbReference type="PATRIC" id="fig|1224163.3.peg.1223"/>
<dbReference type="Gene3D" id="3.40.50.150">
    <property type="entry name" value="Vaccinia Virus protein VP39"/>
    <property type="match status" value="1"/>
</dbReference>
<dbReference type="Pfam" id="PF13649">
    <property type="entry name" value="Methyltransf_25"/>
    <property type="match status" value="1"/>
</dbReference>
<name>S5TIG4_9CORY</name>
<dbReference type="PANTHER" id="PTHR43861:SF3">
    <property type="entry name" value="PUTATIVE (AFU_ORTHOLOGUE AFUA_2G14390)-RELATED"/>
    <property type="match status" value="1"/>
</dbReference>
<organism evidence="3 4">
    <name type="scientific">Corynebacterium maris DSM 45190</name>
    <dbReference type="NCBI Taxonomy" id="1224163"/>
    <lineage>
        <taxon>Bacteria</taxon>
        <taxon>Bacillati</taxon>
        <taxon>Actinomycetota</taxon>
        <taxon>Actinomycetes</taxon>
        <taxon>Mycobacteriales</taxon>
        <taxon>Corynebacteriaceae</taxon>
        <taxon>Corynebacterium</taxon>
    </lineage>
</organism>
<evidence type="ECO:0000313" key="4">
    <source>
        <dbReference type="Proteomes" id="UP000015388"/>
    </source>
</evidence>
<dbReference type="InterPro" id="IPR029063">
    <property type="entry name" value="SAM-dependent_MTases_sf"/>
</dbReference>
<feature type="domain" description="Methyltransferase" evidence="2">
    <location>
        <begin position="46"/>
        <end position="136"/>
    </location>
</feature>
<keyword evidence="1" id="KW-0808">Transferase</keyword>
<dbReference type="STRING" id="1224163.B841_06090"/>
<dbReference type="CDD" id="cd02440">
    <property type="entry name" value="AdoMet_MTases"/>
    <property type="match status" value="1"/>
</dbReference>
<dbReference type="Proteomes" id="UP000015388">
    <property type="component" value="Chromosome"/>
</dbReference>
<protein>
    <recommendedName>
        <fullName evidence="2">Methyltransferase domain-containing protein</fullName>
    </recommendedName>
</protein>
<accession>S5TIG4</accession>
<dbReference type="InterPro" id="IPR041698">
    <property type="entry name" value="Methyltransf_25"/>
</dbReference>
<dbReference type="HOGENOM" id="CLU_056435_0_2_11"/>
<dbReference type="KEGG" id="cmd:B841_06090"/>
<sequence>MSGHNHGRHHRPEDFDEFYAQGQQWSGNPNDSLVREVAEMTPGTALDVGCGEGADLLWLAEQGWTVVGVDPADAAVERSRALLDDHGFAEQSTVIAGDVADVEGQSFDLVIGFYVPLPEEDTTTVAALEQLVAPGGTLLWVHHVGHAHAVLRPEQLANQLTELQTIKVDNVERQVAHGAGAHHKDDQVLLARRVD</sequence>
<reference evidence="3 4" key="1">
    <citation type="submission" date="2012-11" db="EMBL/GenBank/DDBJ databases">
        <title>The complete genome sequence of Corynebacterium maris Coryn-1 (=DSM 45190).</title>
        <authorList>
            <person name="Schaffert L."/>
            <person name="Albersmeier A."/>
            <person name="Kalinowski J."/>
            <person name="Ruckert C."/>
        </authorList>
    </citation>
    <scope>NUCLEOTIDE SEQUENCE [LARGE SCALE GENOMIC DNA]</scope>
    <source>
        <strain evidence="4">Coryn-1</strain>
    </source>
</reference>
<evidence type="ECO:0000256" key="1">
    <source>
        <dbReference type="ARBA" id="ARBA00022679"/>
    </source>
</evidence>
<dbReference type="RefSeq" id="WP_020934624.1">
    <property type="nucleotide sequence ID" value="NC_021915.1"/>
</dbReference>
<dbReference type="GO" id="GO:0016740">
    <property type="term" value="F:transferase activity"/>
    <property type="evidence" value="ECO:0007669"/>
    <property type="project" value="UniProtKB-KW"/>
</dbReference>
<dbReference type="PANTHER" id="PTHR43861">
    <property type="entry name" value="TRANS-ACONITATE 2-METHYLTRANSFERASE-RELATED"/>
    <property type="match status" value="1"/>
</dbReference>
<dbReference type="SUPFAM" id="SSF53335">
    <property type="entry name" value="S-adenosyl-L-methionine-dependent methyltransferases"/>
    <property type="match status" value="1"/>
</dbReference>
<dbReference type="eggNOG" id="COG0500">
    <property type="taxonomic scope" value="Bacteria"/>
</dbReference>
<dbReference type="AlphaFoldDB" id="S5TIG4"/>
<evidence type="ECO:0000313" key="3">
    <source>
        <dbReference type="EMBL" id="AGS34691.1"/>
    </source>
</evidence>
<gene>
    <name evidence="3" type="ORF">B841_06090</name>
</gene>